<organism evidence="4 5">
    <name type="scientific">Coccomyxa viridis</name>
    <dbReference type="NCBI Taxonomy" id="1274662"/>
    <lineage>
        <taxon>Eukaryota</taxon>
        <taxon>Viridiplantae</taxon>
        <taxon>Chlorophyta</taxon>
        <taxon>core chlorophytes</taxon>
        <taxon>Trebouxiophyceae</taxon>
        <taxon>Trebouxiophyceae incertae sedis</taxon>
        <taxon>Coccomyxaceae</taxon>
        <taxon>Coccomyxa</taxon>
    </lineage>
</organism>
<dbReference type="InterPro" id="IPR046757">
    <property type="entry name" value="YL1_N"/>
</dbReference>
<feature type="compositionally biased region" description="Acidic residues" evidence="2">
    <location>
        <begin position="1"/>
        <end position="28"/>
    </location>
</feature>
<keyword evidence="5" id="KW-1185">Reference proteome</keyword>
<feature type="region of interest" description="Disordered" evidence="2">
    <location>
        <begin position="1"/>
        <end position="209"/>
    </location>
</feature>
<reference evidence="4 5" key="1">
    <citation type="submission" date="2024-06" db="EMBL/GenBank/DDBJ databases">
        <authorList>
            <person name="Kraege A."/>
            <person name="Thomma B."/>
        </authorList>
    </citation>
    <scope>NUCLEOTIDE SEQUENCE [LARGE SCALE GENOMIC DNA]</scope>
</reference>
<feature type="domain" description="Vps72/YL1 C-terminal" evidence="3">
    <location>
        <begin position="299"/>
        <end position="328"/>
    </location>
</feature>
<proteinExistence type="inferred from homology"/>
<sequence length="398" mass="44084">MSSEGSEDDSAVDSEEEDDDNSSDEEEVVAPKLELPSRATRGRRMNKLLEEEDSADDEFWNQDFFQEEKADVDYQSESSEATSADEDFSEPEAESDEEGEEVEEKGRRKALKPPGAAGARKPPPQQRKSLAVQIRPSEAPMDQQPLGSPTSPMSPTTRAAVKQAQVEALQEAQQFKAPTLRKSTRERIEEAEKERQRAEQVRPKKAPVKQEFRPLTQEELLAEAAQTEIENTASVQALMAAEEEVRARAASRKAKYSGPMLRYHSKKQGDTSVMLIEIANMLPPKHLQPQRAPLAPARSLCIITGQPAKYRDPETGMPYASVEAFKELRAKACDSHFLQAHRTKRRRTGAGGWAHLAESLREDFPPLDAPEQAPAHVSAGGWEPGTSGAHMAPLLQQP</sequence>
<dbReference type="SMART" id="SM00993">
    <property type="entry name" value="YL1_C"/>
    <property type="match status" value="1"/>
</dbReference>
<comment type="caution">
    <text evidence="4">The sequence shown here is derived from an EMBL/GenBank/DDBJ whole genome shotgun (WGS) entry which is preliminary data.</text>
</comment>
<evidence type="ECO:0000256" key="1">
    <source>
        <dbReference type="ARBA" id="ARBA00006832"/>
    </source>
</evidence>
<accession>A0ABP1FSB5</accession>
<evidence type="ECO:0000313" key="4">
    <source>
        <dbReference type="EMBL" id="CAL5221719.1"/>
    </source>
</evidence>
<gene>
    <name evidence="4" type="primary">g3963</name>
    <name evidence="4" type="ORF">VP750_LOCUS3378</name>
</gene>
<dbReference type="Proteomes" id="UP001497392">
    <property type="component" value="Unassembled WGS sequence"/>
</dbReference>
<comment type="similarity">
    <text evidence="1">Belongs to the VPS72/YL1 family.</text>
</comment>
<dbReference type="EMBL" id="CAXHTA020000005">
    <property type="protein sequence ID" value="CAL5221719.1"/>
    <property type="molecule type" value="Genomic_DNA"/>
</dbReference>
<evidence type="ECO:0000256" key="2">
    <source>
        <dbReference type="SAM" id="MobiDB-lite"/>
    </source>
</evidence>
<dbReference type="Pfam" id="PF08265">
    <property type="entry name" value="YL1_C"/>
    <property type="match status" value="1"/>
</dbReference>
<evidence type="ECO:0000259" key="3">
    <source>
        <dbReference type="SMART" id="SM00993"/>
    </source>
</evidence>
<feature type="compositionally biased region" description="Low complexity" evidence="2">
    <location>
        <begin position="159"/>
        <end position="174"/>
    </location>
</feature>
<evidence type="ECO:0000313" key="5">
    <source>
        <dbReference type="Proteomes" id="UP001497392"/>
    </source>
</evidence>
<protein>
    <submittedName>
        <fullName evidence="4">G3963 protein</fullName>
    </submittedName>
</protein>
<dbReference type="PANTHER" id="PTHR13275:SF4">
    <property type="entry name" value="VACUOLAR PROTEIN SORTING-ASSOCIATED PROTEIN 72 HOMOLOG"/>
    <property type="match status" value="1"/>
</dbReference>
<feature type="compositionally biased region" description="Acidic residues" evidence="2">
    <location>
        <begin position="50"/>
        <end position="60"/>
    </location>
</feature>
<name>A0ABP1FSB5_9CHLO</name>
<dbReference type="PANTHER" id="PTHR13275">
    <property type="entry name" value="YL-1 PROTEIN TRANSCRIPTION FACTOR-LIKE 1"/>
    <property type="match status" value="1"/>
</dbReference>
<feature type="region of interest" description="Disordered" evidence="2">
    <location>
        <begin position="366"/>
        <end position="398"/>
    </location>
</feature>
<feature type="compositionally biased region" description="Polar residues" evidence="2">
    <location>
        <begin position="145"/>
        <end position="157"/>
    </location>
</feature>
<feature type="compositionally biased region" description="Acidic residues" evidence="2">
    <location>
        <begin position="83"/>
        <end position="103"/>
    </location>
</feature>
<feature type="compositionally biased region" description="Basic and acidic residues" evidence="2">
    <location>
        <begin position="183"/>
        <end position="209"/>
    </location>
</feature>
<dbReference type="InterPro" id="IPR013272">
    <property type="entry name" value="Vps72/YL1_C"/>
</dbReference>
<dbReference type="Pfam" id="PF05764">
    <property type="entry name" value="YL1"/>
    <property type="match status" value="1"/>
</dbReference>